<gene>
    <name evidence="2" type="ORF">DP130_01460</name>
</gene>
<dbReference type="EMBL" id="QMAP01000001">
    <property type="protein sequence ID" value="RXI50662.1"/>
    <property type="molecule type" value="Genomic_DNA"/>
</dbReference>
<feature type="domain" description="Bro-N" evidence="1">
    <location>
        <begin position="1"/>
        <end position="106"/>
    </location>
</feature>
<dbReference type="Proteomes" id="UP000290921">
    <property type="component" value="Unassembled WGS sequence"/>
</dbReference>
<evidence type="ECO:0000313" key="2">
    <source>
        <dbReference type="EMBL" id="RXI50662.1"/>
    </source>
</evidence>
<dbReference type="PROSITE" id="PS51750">
    <property type="entry name" value="BRO_N"/>
    <property type="match status" value="1"/>
</dbReference>
<evidence type="ECO:0000259" key="1">
    <source>
        <dbReference type="PROSITE" id="PS51750"/>
    </source>
</evidence>
<dbReference type="AlphaFoldDB" id="A0A4Q0VHI3"/>
<evidence type="ECO:0000313" key="3">
    <source>
        <dbReference type="Proteomes" id="UP000290921"/>
    </source>
</evidence>
<dbReference type="Pfam" id="PF03374">
    <property type="entry name" value="ANT"/>
    <property type="match status" value="1"/>
</dbReference>
<dbReference type="RefSeq" id="WP_129029680.1">
    <property type="nucleotide sequence ID" value="NZ_QMAP01000001.1"/>
</dbReference>
<dbReference type="PANTHER" id="PTHR36180:SF2">
    <property type="entry name" value="BRO FAMILY PROTEIN"/>
    <property type="match status" value="1"/>
</dbReference>
<dbReference type="GO" id="GO:0003677">
    <property type="term" value="F:DNA binding"/>
    <property type="evidence" value="ECO:0007669"/>
    <property type="project" value="InterPro"/>
</dbReference>
<protein>
    <submittedName>
        <fullName evidence="2">Phage antirepressor protein</fullName>
    </submittedName>
</protein>
<dbReference type="Pfam" id="PF02498">
    <property type="entry name" value="Bro-N"/>
    <property type="match status" value="1"/>
</dbReference>
<organism evidence="2 3">
    <name type="scientific">Clostridium tetani</name>
    <dbReference type="NCBI Taxonomy" id="1513"/>
    <lineage>
        <taxon>Bacteria</taxon>
        <taxon>Bacillati</taxon>
        <taxon>Bacillota</taxon>
        <taxon>Clostridia</taxon>
        <taxon>Eubacteriales</taxon>
        <taxon>Clostridiaceae</taxon>
        <taxon>Clostridium</taxon>
    </lineage>
</organism>
<reference evidence="2 3" key="1">
    <citation type="submission" date="2018-06" db="EMBL/GenBank/DDBJ databases">
        <title>Genome conservation of Clostridium tetani.</title>
        <authorList>
            <person name="Bruggemann H."/>
            <person name="Popoff M.R."/>
        </authorList>
    </citation>
    <scope>NUCLEOTIDE SEQUENCE [LARGE SCALE GENOMIC DNA]</scope>
    <source>
        <strain evidence="2 3">2017.061</strain>
    </source>
</reference>
<sequence length="267" mass="30404">MNNLQIFNNKNFGEVRTIIKENGIWFVGKDVAECLGYKDTSDALKRHVDEEDKGAGVLPTPGGNQSLKIINESGLYSLVLSSKLPSAKKFKRWVTSEVLPSIRKHGMYAKDELLDNPDLLIQVATKLKEEKAKNKMLELQNKQKEQIIGELKPRADYTDRILKNKGLVTITQIAKDYGMTGTGLNKLLHELKVQYKQSDQWLLYKEHSGKGYTHSETIDIVRSDGRPDVKMNTKWTQKGRLFLYNLLRDNGILPTIEQEAEREVACN</sequence>
<comment type="caution">
    <text evidence="2">The sequence shown here is derived from an EMBL/GenBank/DDBJ whole genome shotgun (WGS) entry which is preliminary data.</text>
</comment>
<dbReference type="InterPro" id="IPR005039">
    <property type="entry name" value="Ant_C"/>
</dbReference>
<name>A0A4Q0VHI3_CLOTA</name>
<accession>A0A4Q0VHI3</accession>
<proteinExistence type="predicted"/>
<dbReference type="InterPro" id="IPR003497">
    <property type="entry name" value="BRO_N_domain"/>
</dbReference>
<dbReference type="SMART" id="SM01040">
    <property type="entry name" value="Bro-N"/>
    <property type="match status" value="1"/>
</dbReference>
<dbReference type="PANTHER" id="PTHR36180">
    <property type="entry name" value="DNA-BINDING PROTEIN-RELATED-RELATED"/>
    <property type="match status" value="1"/>
</dbReference>